<accession>S7MZP5</accession>
<dbReference type="Proteomes" id="UP000052978">
    <property type="component" value="Unassembled WGS sequence"/>
</dbReference>
<dbReference type="Pfam" id="PF00022">
    <property type="entry name" value="Actin"/>
    <property type="match status" value="1"/>
</dbReference>
<gene>
    <name evidence="1" type="ORF">D623_10016568</name>
</gene>
<sequence length="145" mass="15737">MTDCSLGLLPTGAGVEAIADESTSVTVHMVLIMVSMQTSEPLVHVSPKKHSVLLNPKANREKTTQIMFETFNIWATYVASQAVLFLCASGHTTGIVMDSWDRVTHTVPSYEGYTLPHAILCLDLAGQNLTHDFMKIPRSAASPPP</sequence>
<dbReference type="PRINTS" id="PR00190">
    <property type="entry name" value="ACTIN"/>
</dbReference>
<dbReference type="SUPFAM" id="SSF53067">
    <property type="entry name" value="Actin-like ATPase domain"/>
    <property type="match status" value="2"/>
</dbReference>
<reference evidence="1 2" key="1">
    <citation type="journal article" date="2013" name="Nat. Commun.">
        <title>Genome analysis reveals insights into physiology and longevity of the Brandt's bat Myotis brandtii.</title>
        <authorList>
            <person name="Seim I."/>
            <person name="Fang X."/>
            <person name="Xiong Z."/>
            <person name="Lobanov A.V."/>
            <person name="Huang Z."/>
            <person name="Ma S."/>
            <person name="Feng Y."/>
            <person name="Turanov A.A."/>
            <person name="Zhu Y."/>
            <person name="Lenz T.L."/>
            <person name="Gerashchenko M.V."/>
            <person name="Fan D."/>
            <person name="Hee Yim S."/>
            <person name="Yao X."/>
            <person name="Jordan D."/>
            <person name="Xiong Y."/>
            <person name="Ma Y."/>
            <person name="Lyapunov A.N."/>
            <person name="Chen G."/>
            <person name="Kulakova O.I."/>
            <person name="Sun Y."/>
            <person name="Lee S.G."/>
            <person name="Bronson R.T."/>
            <person name="Moskalev A.A."/>
            <person name="Sunyaev S.R."/>
            <person name="Zhang G."/>
            <person name="Krogh A."/>
            <person name="Wang J."/>
            <person name="Gladyshev V.N."/>
        </authorList>
    </citation>
    <scope>NUCLEOTIDE SEQUENCE [LARGE SCALE GENOMIC DNA]</scope>
</reference>
<dbReference type="Gene3D" id="3.30.420.40">
    <property type="match status" value="2"/>
</dbReference>
<evidence type="ECO:0000313" key="2">
    <source>
        <dbReference type="Proteomes" id="UP000052978"/>
    </source>
</evidence>
<organism evidence="1 2">
    <name type="scientific">Myotis brandtii</name>
    <name type="common">Brandt's bat</name>
    <dbReference type="NCBI Taxonomy" id="109478"/>
    <lineage>
        <taxon>Eukaryota</taxon>
        <taxon>Metazoa</taxon>
        <taxon>Chordata</taxon>
        <taxon>Craniata</taxon>
        <taxon>Vertebrata</taxon>
        <taxon>Euteleostomi</taxon>
        <taxon>Mammalia</taxon>
        <taxon>Eutheria</taxon>
        <taxon>Laurasiatheria</taxon>
        <taxon>Chiroptera</taxon>
        <taxon>Yangochiroptera</taxon>
        <taxon>Vespertilionidae</taxon>
        <taxon>Myotis</taxon>
    </lineage>
</organism>
<dbReference type="InterPro" id="IPR004000">
    <property type="entry name" value="Actin"/>
</dbReference>
<name>S7MZP5_MYOBR</name>
<dbReference type="InterPro" id="IPR043129">
    <property type="entry name" value="ATPase_NBD"/>
</dbReference>
<dbReference type="EMBL" id="KE162941">
    <property type="protein sequence ID" value="EPQ10121.1"/>
    <property type="molecule type" value="Genomic_DNA"/>
</dbReference>
<dbReference type="PANTHER" id="PTHR11937">
    <property type="entry name" value="ACTIN"/>
    <property type="match status" value="1"/>
</dbReference>
<keyword evidence="2" id="KW-1185">Reference proteome</keyword>
<dbReference type="AlphaFoldDB" id="S7MZP5"/>
<proteinExistence type="predicted"/>
<evidence type="ECO:0000313" key="1">
    <source>
        <dbReference type="EMBL" id="EPQ10121.1"/>
    </source>
</evidence>
<protein>
    <submittedName>
        <fullName evidence="1">Actin-51</fullName>
    </submittedName>
</protein>
<dbReference type="Gene3D" id="3.90.640.10">
    <property type="entry name" value="Actin, Chain A, domain 4"/>
    <property type="match status" value="1"/>
</dbReference>